<protein>
    <submittedName>
        <fullName evidence="1">Methyltransferase domain-containing protein</fullName>
    </submittedName>
</protein>
<proteinExistence type="predicted"/>
<dbReference type="Gene3D" id="3.40.50.150">
    <property type="entry name" value="Vaccinia Virus protein VP39"/>
    <property type="match status" value="1"/>
</dbReference>
<dbReference type="GO" id="GO:0032259">
    <property type="term" value="P:methylation"/>
    <property type="evidence" value="ECO:0007669"/>
    <property type="project" value="UniProtKB-KW"/>
</dbReference>
<keyword evidence="1" id="KW-0489">Methyltransferase</keyword>
<dbReference type="OrthoDB" id="9784774at2"/>
<gene>
    <name evidence="1" type="ORF">DXU93_10600</name>
</gene>
<organism evidence="1 2">
    <name type="scientific">Brumimicrobium aurantiacum</name>
    <dbReference type="NCBI Taxonomy" id="1737063"/>
    <lineage>
        <taxon>Bacteria</taxon>
        <taxon>Pseudomonadati</taxon>
        <taxon>Bacteroidota</taxon>
        <taxon>Flavobacteriia</taxon>
        <taxon>Flavobacteriales</taxon>
        <taxon>Crocinitomicaceae</taxon>
        <taxon>Brumimicrobium</taxon>
    </lineage>
</organism>
<name>A0A3E1EWQ0_9FLAO</name>
<dbReference type="InterPro" id="IPR029063">
    <property type="entry name" value="SAM-dependent_MTases_sf"/>
</dbReference>
<sequence length="240" mass="28307">MILNEDLLVRKVLDFGCGFGSDVKLLKEKGVIIEGYDKHYFPDYPTEKFDTIICFYVLNVLLPLDQATVLMKLSQLVKPIGKVYIAVRRDLRNEGYRMHRIHKKETYQCNVVLNSKSIFRNKNCEIYEMEHFTIKNKSNYDLNPFLSGNDYRIPFTESKHFFAFHSKYPQAEYHIILSHKNIVKDTSGFSIDENIELEFFNSFCIDLMKTRFKLDAIEVKESTVNNRLIKNNQWHLQLLG</sequence>
<accession>A0A3E1EWQ0</accession>
<comment type="caution">
    <text evidence="1">The sequence shown here is derived from an EMBL/GenBank/DDBJ whole genome shotgun (WGS) entry which is preliminary data.</text>
</comment>
<dbReference type="Pfam" id="PF13489">
    <property type="entry name" value="Methyltransf_23"/>
    <property type="match status" value="1"/>
</dbReference>
<dbReference type="EMBL" id="QURB01000006">
    <property type="protein sequence ID" value="RFC53985.1"/>
    <property type="molecule type" value="Genomic_DNA"/>
</dbReference>
<evidence type="ECO:0000313" key="2">
    <source>
        <dbReference type="Proteomes" id="UP000257127"/>
    </source>
</evidence>
<evidence type="ECO:0000313" key="1">
    <source>
        <dbReference type="EMBL" id="RFC53985.1"/>
    </source>
</evidence>
<dbReference type="Proteomes" id="UP000257127">
    <property type="component" value="Unassembled WGS sequence"/>
</dbReference>
<dbReference type="AlphaFoldDB" id="A0A3E1EWQ0"/>
<dbReference type="InterPro" id="IPR036265">
    <property type="entry name" value="HIT-like_sf"/>
</dbReference>
<dbReference type="SUPFAM" id="SSF53335">
    <property type="entry name" value="S-adenosyl-L-methionine-dependent methyltransferases"/>
    <property type="match status" value="1"/>
</dbReference>
<dbReference type="GO" id="GO:0008168">
    <property type="term" value="F:methyltransferase activity"/>
    <property type="evidence" value="ECO:0007669"/>
    <property type="project" value="UniProtKB-KW"/>
</dbReference>
<keyword evidence="2" id="KW-1185">Reference proteome</keyword>
<dbReference type="SUPFAM" id="SSF54197">
    <property type="entry name" value="HIT-like"/>
    <property type="match status" value="1"/>
</dbReference>
<keyword evidence="1" id="KW-0808">Transferase</keyword>
<reference evidence="1 2" key="1">
    <citation type="submission" date="2018-08" db="EMBL/GenBank/DDBJ databases">
        <title>The draft genome squence of Brumimicrobium sp. N62.</title>
        <authorList>
            <person name="Du Z.-J."/>
            <person name="Luo H.-R."/>
        </authorList>
    </citation>
    <scope>NUCLEOTIDE SEQUENCE [LARGE SCALE GENOMIC DNA]</scope>
    <source>
        <strain evidence="1 2">N62</strain>
    </source>
</reference>